<dbReference type="Proteomes" id="UP000807785">
    <property type="component" value="Unassembled WGS sequence"/>
</dbReference>
<sequence length="101" mass="11249">MKQKIVKRSYTAEYRQAAERQVIDAGRALTQVACSLEISHKTLANWVRLARAQKPLVKREPAVAPDAAAVELSRLRAENAQLKMDNAILKKAAAYFAKESL</sequence>
<protein>
    <submittedName>
        <fullName evidence="1">Transposase</fullName>
    </submittedName>
</protein>
<gene>
    <name evidence="1" type="ORF">IPH26_07245</name>
</gene>
<dbReference type="GO" id="GO:0006313">
    <property type="term" value="P:DNA transposition"/>
    <property type="evidence" value="ECO:0007669"/>
    <property type="project" value="InterPro"/>
</dbReference>
<proteinExistence type="predicted"/>
<dbReference type="InterPro" id="IPR009057">
    <property type="entry name" value="Homeodomain-like_sf"/>
</dbReference>
<evidence type="ECO:0000313" key="2">
    <source>
        <dbReference type="Proteomes" id="UP000807785"/>
    </source>
</evidence>
<dbReference type="AlphaFoldDB" id="A0A9D7DXM5"/>
<dbReference type="SUPFAM" id="SSF46689">
    <property type="entry name" value="Homeodomain-like"/>
    <property type="match status" value="1"/>
</dbReference>
<reference evidence="1" key="1">
    <citation type="submission" date="2020-10" db="EMBL/GenBank/DDBJ databases">
        <title>Connecting structure to function with the recovery of over 1000 high-quality activated sludge metagenome-assembled genomes encoding full-length rRNA genes using long-read sequencing.</title>
        <authorList>
            <person name="Singleton C.M."/>
            <person name="Petriglieri F."/>
            <person name="Kristensen J.M."/>
            <person name="Kirkegaard R.H."/>
            <person name="Michaelsen T.Y."/>
            <person name="Andersen M.H."/>
            <person name="Karst S.M."/>
            <person name="Dueholm M.S."/>
            <person name="Nielsen P.H."/>
            <person name="Albertsen M."/>
        </authorList>
    </citation>
    <scope>NUCLEOTIDE SEQUENCE</scope>
    <source>
        <strain evidence="1">Bjer_18-Q3-R1-45_BAT3C.347</strain>
    </source>
</reference>
<comment type="caution">
    <text evidence="1">The sequence shown here is derived from an EMBL/GenBank/DDBJ whole genome shotgun (WGS) entry which is preliminary data.</text>
</comment>
<organism evidence="1 2">
    <name type="scientific">Candidatus Methylophosphatis roskildensis</name>
    <dbReference type="NCBI Taxonomy" id="2899263"/>
    <lineage>
        <taxon>Bacteria</taxon>
        <taxon>Pseudomonadati</taxon>
        <taxon>Pseudomonadota</taxon>
        <taxon>Betaproteobacteria</taxon>
        <taxon>Nitrosomonadales</taxon>
        <taxon>Sterolibacteriaceae</taxon>
        <taxon>Candidatus Methylophosphatis</taxon>
    </lineage>
</organism>
<dbReference type="InterPro" id="IPR002514">
    <property type="entry name" value="Transposase_8"/>
</dbReference>
<evidence type="ECO:0000313" key="1">
    <source>
        <dbReference type="EMBL" id="MBK6972748.1"/>
    </source>
</evidence>
<name>A0A9D7DXM5_9PROT</name>
<dbReference type="GO" id="GO:0004803">
    <property type="term" value="F:transposase activity"/>
    <property type="evidence" value="ECO:0007669"/>
    <property type="project" value="InterPro"/>
</dbReference>
<dbReference type="Gene3D" id="1.10.10.60">
    <property type="entry name" value="Homeodomain-like"/>
    <property type="match status" value="1"/>
</dbReference>
<accession>A0A9D7DXM5</accession>
<dbReference type="GO" id="GO:0003677">
    <property type="term" value="F:DNA binding"/>
    <property type="evidence" value="ECO:0007669"/>
    <property type="project" value="InterPro"/>
</dbReference>
<dbReference type="Pfam" id="PF01527">
    <property type="entry name" value="HTH_Tnp_1"/>
    <property type="match status" value="1"/>
</dbReference>
<dbReference type="EMBL" id="JADJEV010000003">
    <property type="protein sequence ID" value="MBK6972748.1"/>
    <property type="molecule type" value="Genomic_DNA"/>
</dbReference>